<evidence type="ECO:0000256" key="1">
    <source>
        <dbReference type="ARBA" id="ARBA00008609"/>
    </source>
</evidence>
<dbReference type="NCBIfam" id="NF001567">
    <property type="entry name" value="PRK00389.1"/>
    <property type="match status" value="1"/>
</dbReference>
<comment type="catalytic activity">
    <reaction evidence="6">
        <text>N(6)-[(R)-S(8)-aminomethyldihydrolipoyl]-L-lysyl-[protein] + (6S)-5,6,7,8-tetrahydrofolate = N(6)-[(R)-dihydrolipoyl]-L-lysyl-[protein] + (6R)-5,10-methylene-5,6,7,8-tetrahydrofolate + NH4(+)</text>
        <dbReference type="Rhea" id="RHEA:16945"/>
        <dbReference type="Rhea" id="RHEA-COMP:10475"/>
        <dbReference type="Rhea" id="RHEA-COMP:10492"/>
        <dbReference type="ChEBI" id="CHEBI:15636"/>
        <dbReference type="ChEBI" id="CHEBI:28938"/>
        <dbReference type="ChEBI" id="CHEBI:57453"/>
        <dbReference type="ChEBI" id="CHEBI:83100"/>
        <dbReference type="ChEBI" id="CHEBI:83143"/>
        <dbReference type="EC" id="2.1.2.10"/>
    </reaction>
</comment>
<dbReference type="GO" id="GO:0004047">
    <property type="term" value="F:aminomethyltransferase activity"/>
    <property type="evidence" value="ECO:0007669"/>
    <property type="project" value="UniProtKB-EC"/>
</dbReference>
<dbReference type="SUPFAM" id="SSF101790">
    <property type="entry name" value="Aminomethyltransferase beta-barrel domain"/>
    <property type="match status" value="1"/>
</dbReference>
<dbReference type="InterPro" id="IPR028896">
    <property type="entry name" value="GcvT/YgfZ/DmdA"/>
</dbReference>
<dbReference type="InterPro" id="IPR013977">
    <property type="entry name" value="GcvT_C"/>
</dbReference>
<comment type="caution">
    <text evidence="9">The sequence shown here is derived from an EMBL/GenBank/DDBJ whole genome shotgun (WGS) entry which is preliminary data.</text>
</comment>
<proteinExistence type="inferred from homology"/>
<comment type="similarity">
    <text evidence="1">Belongs to the GcvT family.</text>
</comment>
<dbReference type="Gene3D" id="4.10.1250.10">
    <property type="entry name" value="Aminomethyltransferase fragment"/>
    <property type="match status" value="1"/>
</dbReference>
<gene>
    <name evidence="9" type="primary">gcvT</name>
    <name evidence="9" type="ORF">ACINKY_08795</name>
</gene>
<dbReference type="Pfam" id="PF08669">
    <property type="entry name" value="GCV_T_C"/>
    <property type="match status" value="1"/>
</dbReference>
<sequence length="378" mass="42738">MESNHIISESPLFPVYEYHNAKLLKWGDQFLPAQYDGVQLEHQAVRNKAGLCDISHMGNIHIKGRGAFDYLQYLLTNDISVITENQVQFTLLCDETGGIIDDLLLYMIDKEHYMLVVNTMNINKDYQWFIKHADGFPDVEIENRTFDTAILTIQGPVAQIILQTVTDCDLKNIKFLHFLSNVKIGNSTTLISRTGFTGEDGFELYTSKEQALDLWTSIMLAGKKFGLVPFGMLASDNLRIEAGLPLYGKEINESLTPYELNLGFAVKLNKNNFIGREALEHLYFQGVQKKLVGIKMLDKKTPRYNNQVCVGDKEVGKVTSGVYSEGLHNHIALAIVTVDYTSLGTKVQIVNRQVNLDGIVIEYPFYTSAHRMKLRNKS</sequence>
<dbReference type="EC" id="2.1.2.10" evidence="2"/>
<dbReference type="Gene3D" id="2.40.30.110">
    <property type="entry name" value="Aminomethyltransferase beta-barrel domains"/>
    <property type="match status" value="1"/>
</dbReference>
<accession>A0ABW8HRN0</accession>
<dbReference type="PIRSF" id="PIRSF006487">
    <property type="entry name" value="GcvT"/>
    <property type="match status" value="1"/>
</dbReference>
<feature type="domain" description="GCVT N-terminal" evidence="7">
    <location>
        <begin position="15"/>
        <end position="270"/>
    </location>
</feature>
<protein>
    <recommendedName>
        <fullName evidence="2">aminomethyltransferase</fullName>
        <ecNumber evidence="2">2.1.2.10</ecNumber>
    </recommendedName>
    <alternativeName>
        <fullName evidence="5">Glycine cleavage system T protein</fullName>
    </alternativeName>
</protein>
<dbReference type="InterPro" id="IPR029043">
    <property type="entry name" value="GcvT/YgfZ_C"/>
</dbReference>
<dbReference type="Gene3D" id="3.30.70.1400">
    <property type="entry name" value="Aminomethyltransferase beta-barrel domains"/>
    <property type="match status" value="1"/>
</dbReference>
<evidence type="ECO:0000259" key="8">
    <source>
        <dbReference type="Pfam" id="PF08669"/>
    </source>
</evidence>
<evidence type="ECO:0000256" key="2">
    <source>
        <dbReference type="ARBA" id="ARBA00012616"/>
    </source>
</evidence>
<dbReference type="SUPFAM" id="SSF103025">
    <property type="entry name" value="Folate-binding domain"/>
    <property type="match status" value="1"/>
</dbReference>
<dbReference type="PANTHER" id="PTHR43757:SF2">
    <property type="entry name" value="AMINOMETHYLTRANSFERASE, MITOCHONDRIAL"/>
    <property type="match status" value="1"/>
</dbReference>
<keyword evidence="10" id="KW-1185">Reference proteome</keyword>
<dbReference type="PANTHER" id="PTHR43757">
    <property type="entry name" value="AMINOMETHYLTRANSFERASE"/>
    <property type="match status" value="1"/>
</dbReference>
<feature type="domain" description="Aminomethyltransferase C-terminal" evidence="8">
    <location>
        <begin position="289"/>
        <end position="366"/>
    </location>
</feature>
<reference evidence="9 10" key="1">
    <citation type="submission" date="2024-11" db="EMBL/GenBank/DDBJ databases">
        <title>Identification and Characterization of a Novel Fosfomycin Bacillithiol Transferase FosB8 in Paenibacillus illinoisensis.</title>
        <authorList>
            <person name="Lu W."/>
        </authorList>
    </citation>
    <scope>NUCLEOTIDE SEQUENCE [LARGE SCALE GENOMIC DNA]</scope>
    <source>
        <strain evidence="9 10">WP77</strain>
    </source>
</reference>
<evidence type="ECO:0000256" key="3">
    <source>
        <dbReference type="ARBA" id="ARBA00022576"/>
    </source>
</evidence>
<evidence type="ECO:0000259" key="7">
    <source>
        <dbReference type="Pfam" id="PF01571"/>
    </source>
</evidence>
<dbReference type="Proteomes" id="UP001618531">
    <property type="component" value="Unassembled WGS sequence"/>
</dbReference>
<dbReference type="EMBL" id="JBIYSL010000002">
    <property type="protein sequence ID" value="MFK0522297.1"/>
    <property type="molecule type" value="Genomic_DNA"/>
</dbReference>
<keyword evidence="4 9" id="KW-0808">Transferase</keyword>
<evidence type="ECO:0000313" key="9">
    <source>
        <dbReference type="EMBL" id="MFK0522297.1"/>
    </source>
</evidence>
<dbReference type="Pfam" id="PF01571">
    <property type="entry name" value="GCV_T"/>
    <property type="match status" value="1"/>
</dbReference>
<evidence type="ECO:0000313" key="10">
    <source>
        <dbReference type="Proteomes" id="UP001618531"/>
    </source>
</evidence>
<name>A0ABW8HRN0_9BACL</name>
<dbReference type="InterPro" id="IPR006222">
    <property type="entry name" value="GCVT_N"/>
</dbReference>
<dbReference type="Gene3D" id="3.30.1360.120">
    <property type="entry name" value="Probable tRNA modification gtpase trme, domain 1"/>
    <property type="match status" value="1"/>
</dbReference>
<keyword evidence="3" id="KW-0032">Aminotransferase</keyword>
<evidence type="ECO:0000256" key="5">
    <source>
        <dbReference type="ARBA" id="ARBA00031395"/>
    </source>
</evidence>
<organism evidence="9 10">
    <name type="scientific">Paenibacillus illinoisensis</name>
    <dbReference type="NCBI Taxonomy" id="59845"/>
    <lineage>
        <taxon>Bacteria</taxon>
        <taxon>Bacillati</taxon>
        <taxon>Bacillota</taxon>
        <taxon>Bacilli</taxon>
        <taxon>Bacillales</taxon>
        <taxon>Paenibacillaceae</taxon>
        <taxon>Paenibacillus</taxon>
    </lineage>
</organism>
<dbReference type="RefSeq" id="WP_402873726.1">
    <property type="nucleotide sequence ID" value="NZ_JBIYSL010000002.1"/>
</dbReference>
<dbReference type="InterPro" id="IPR006223">
    <property type="entry name" value="GcvT"/>
</dbReference>
<evidence type="ECO:0000256" key="4">
    <source>
        <dbReference type="ARBA" id="ARBA00022679"/>
    </source>
</evidence>
<dbReference type="InterPro" id="IPR027266">
    <property type="entry name" value="TrmE/GcvT-like"/>
</dbReference>
<dbReference type="NCBIfam" id="TIGR00528">
    <property type="entry name" value="gcvT"/>
    <property type="match status" value="1"/>
</dbReference>
<evidence type="ECO:0000256" key="6">
    <source>
        <dbReference type="ARBA" id="ARBA00047665"/>
    </source>
</evidence>